<proteinExistence type="predicted"/>
<evidence type="ECO:0000256" key="1">
    <source>
        <dbReference type="SAM" id="MobiDB-lite"/>
    </source>
</evidence>
<organism evidence="2 3">
    <name type="scientific">Paramuricea clavata</name>
    <name type="common">Red gorgonian</name>
    <name type="synonym">Violescent sea-whip</name>
    <dbReference type="NCBI Taxonomy" id="317549"/>
    <lineage>
        <taxon>Eukaryota</taxon>
        <taxon>Metazoa</taxon>
        <taxon>Cnidaria</taxon>
        <taxon>Anthozoa</taxon>
        <taxon>Octocorallia</taxon>
        <taxon>Malacalcyonacea</taxon>
        <taxon>Plexauridae</taxon>
        <taxon>Paramuricea</taxon>
    </lineage>
</organism>
<feature type="non-terminal residue" evidence="2">
    <location>
        <position position="172"/>
    </location>
</feature>
<comment type="caution">
    <text evidence="2">The sequence shown here is derived from an EMBL/GenBank/DDBJ whole genome shotgun (WGS) entry which is preliminary data.</text>
</comment>
<feature type="region of interest" description="Disordered" evidence="1">
    <location>
        <begin position="29"/>
        <end position="89"/>
    </location>
</feature>
<evidence type="ECO:0000313" key="3">
    <source>
        <dbReference type="Proteomes" id="UP001152795"/>
    </source>
</evidence>
<feature type="compositionally biased region" description="Acidic residues" evidence="1">
    <location>
        <begin position="70"/>
        <end position="80"/>
    </location>
</feature>
<gene>
    <name evidence="2" type="ORF">PACLA_8A042189</name>
</gene>
<evidence type="ECO:0000313" key="2">
    <source>
        <dbReference type="EMBL" id="CAB4042871.1"/>
    </source>
</evidence>
<protein>
    <submittedName>
        <fullName evidence="2">Uncharacterized protein</fullName>
    </submittedName>
</protein>
<dbReference type="Proteomes" id="UP001152795">
    <property type="component" value="Unassembled WGS sequence"/>
</dbReference>
<feature type="compositionally biased region" description="Basic and acidic residues" evidence="1">
    <location>
        <begin position="49"/>
        <end position="62"/>
    </location>
</feature>
<keyword evidence="3" id="KW-1185">Reference proteome</keyword>
<dbReference type="EMBL" id="CACRXK020031013">
    <property type="protein sequence ID" value="CAB4042871.1"/>
    <property type="molecule type" value="Genomic_DNA"/>
</dbReference>
<name>A0A7D9M425_PARCT</name>
<sequence length="172" mass="19942">MENRHKKSKRSLNGDDVYELACRYDVGWSKSKSRKRRKDGEINDEQSDEGGKNVNEKGEHGDSPSVETGSEVEDRCDDDNTLLNSSKTHDLLKKRKSLDIKNRIKRRKEMLRVDASSEQDNVEPGLHPLHSQWRFTRKELEELKSKGVKVKLGNWSKKEINTLESNMAEYLK</sequence>
<dbReference type="AlphaFoldDB" id="A0A7D9M425"/>
<reference evidence="2" key="1">
    <citation type="submission" date="2020-04" db="EMBL/GenBank/DDBJ databases">
        <authorList>
            <person name="Alioto T."/>
            <person name="Alioto T."/>
            <person name="Gomez Garrido J."/>
        </authorList>
    </citation>
    <scope>NUCLEOTIDE SEQUENCE</scope>
    <source>
        <strain evidence="2">A484AB</strain>
    </source>
</reference>
<accession>A0A7D9M425</accession>